<accession>A0ABP4WXJ7</accession>
<organism evidence="3 4">
    <name type="scientific">Nostocoides vanveenii</name>
    <dbReference type="NCBI Taxonomy" id="330835"/>
    <lineage>
        <taxon>Bacteria</taxon>
        <taxon>Bacillati</taxon>
        <taxon>Actinomycetota</taxon>
        <taxon>Actinomycetes</taxon>
        <taxon>Micrococcales</taxon>
        <taxon>Intrasporangiaceae</taxon>
        <taxon>Nostocoides</taxon>
    </lineage>
</organism>
<dbReference type="Proteomes" id="UP001501475">
    <property type="component" value="Unassembled WGS sequence"/>
</dbReference>
<protein>
    <recommendedName>
        <fullName evidence="2">Barstar (barnase inhibitor) domain-containing protein</fullName>
    </recommendedName>
</protein>
<dbReference type="InterPro" id="IPR000468">
    <property type="entry name" value="Barstar"/>
</dbReference>
<reference evidence="4" key="1">
    <citation type="journal article" date="2019" name="Int. J. Syst. Evol. Microbiol.">
        <title>The Global Catalogue of Microorganisms (GCM) 10K type strain sequencing project: providing services to taxonomists for standard genome sequencing and annotation.</title>
        <authorList>
            <consortium name="The Broad Institute Genomics Platform"/>
            <consortium name="The Broad Institute Genome Sequencing Center for Infectious Disease"/>
            <person name="Wu L."/>
            <person name="Ma J."/>
        </authorList>
    </citation>
    <scope>NUCLEOTIDE SEQUENCE [LARGE SCALE GENOMIC DNA]</scope>
    <source>
        <strain evidence="4">JCM 15591</strain>
    </source>
</reference>
<evidence type="ECO:0000313" key="3">
    <source>
        <dbReference type="EMBL" id="GAA1762263.1"/>
    </source>
</evidence>
<feature type="domain" description="Barstar (barnase inhibitor)" evidence="2">
    <location>
        <begin position="32"/>
        <end position="103"/>
    </location>
</feature>
<dbReference type="InterPro" id="IPR035905">
    <property type="entry name" value="Barstar-like_sf"/>
</dbReference>
<dbReference type="EMBL" id="BAAAPN010000050">
    <property type="protein sequence ID" value="GAA1762263.1"/>
    <property type="molecule type" value="Genomic_DNA"/>
</dbReference>
<dbReference type="SUPFAM" id="SSF52038">
    <property type="entry name" value="Barstar-related"/>
    <property type="match status" value="1"/>
</dbReference>
<sequence>MIERRGRATQLAALVRAEAASGRSVHVVPAGADKAESLLLFAEVLRFPAWFGHNYDALADSLGDWAAAQPGQWSLIWDRTALLAAAHPDVAATIADILDEIVTADPAGRAILLDR</sequence>
<comment type="caution">
    <text evidence="3">The sequence shown here is derived from an EMBL/GenBank/DDBJ whole genome shotgun (WGS) entry which is preliminary data.</text>
</comment>
<evidence type="ECO:0000256" key="1">
    <source>
        <dbReference type="ARBA" id="ARBA00006845"/>
    </source>
</evidence>
<evidence type="ECO:0000313" key="4">
    <source>
        <dbReference type="Proteomes" id="UP001501475"/>
    </source>
</evidence>
<keyword evidence="4" id="KW-1185">Reference proteome</keyword>
<dbReference type="Pfam" id="PF01337">
    <property type="entry name" value="Barstar"/>
    <property type="match status" value="1"/>
</dbReference>
<gene>
    <name evidence="3" type="ORF">GCM10009810_21950</name>
</gene>
<dbReference type="RefSeq" id="WP_344066047.1">
    <property type="nucleotide sequence ID" value="NZ_BAAAPN010000050.1"/>
</dbReference>
<proteinExistence type="inferred from homology"/>
<comment type="similarity">
    <text evidence="1">Belongs to the barstar family.</text>
</comment>
<evidence type="ECO:0000259" key="2">
    <source>
        <dbReference type="Pfam" id="PF01337"/>
    </source>
</evidence>
<dbReference type="Gene3D" id="3.30.370.10">
    <property type="entry name" value="Barstar-like"/>
    <property type="match status" value="1"/>
</dbReference>
<name>A0ABP4WXJ7_9MICO</name>